<dbReference type="EMBL" id="CSBK01001920">
    <property type="protein sequence ID" value="COZ30031.1"/>
    <property type="molecule type" value="Genomic_DNA"/>
</dbReference>
<sequence>MRRARNSGSLPSTQENTMSMSNTTSLACGANIPSRVGHLYP</sequence>
<evidence type="ECO:0000313" key="2">
    <source>
        <dbReference type="EMBL" id="COZ30031.1"/>
    </source>
</evidence>
<comment type="caution">
    <text evidence="2">The sequence shown here is derived from an EMBL/GenBank/DDBJ whole genome shotgun (WGS) entry which is preliminary data.</text>
</comment>
<feature type="region of interest" description="Disordered" evidence="1">
    <location>
        <begin position="1"/>
        <end position="41"/>
    </location>
</feature>
<reference evidence="3" key="1">
    <citation type="submission" date="2015-03" db="EMBL/GenBank/DDBJ databases">
        <authorList>
            <consortium name="Pathogen Informatics"/>
        </authorList>
    </citation>
    <scope>NUCLEOTIDE SEQUENCE [LARGE SCALE GENOMIC DNA]</scope>
    <source>
        <strain evidence="3">N09902308</strain>
    </source>
</reference>
<dbReference type="Proteomes" id="UP000039021">
    <property type="component" value="Unassembled WGS sequence"/>
</dbReference>
<proteinExistence type="predicted"/>
<evidence type="ECO:0000313" key="3">
    <source>
        <dbReference type="Proteomes" id="UP000039021"/>
    </source>
</evidence>
<dbReference type="PROSITE" id="PS51257">
    <property type="entry name" value="PROKAR_LIPOPROTEIN"/>
    <property type="match status" value="1"/>
</dbReference>
<feature type="compositionally biased region" description="Polar residues" evidence="1">
    <location>
        <begin position="1"/>
        <end position="26"/>
    </location>
</feature>
<protein>
    <submittedName>
        <fullName evidence="2">Uncharacterized protein</fullName>
    </submittedName>
</protein>
<dbReference type="AlphaFoldDB" id="A0A916LDZ3"/>
<accession>A0A916LDZ3</accession>
<gene>
    <name evidence="2" type="ORF">ERS007739_03605</name>
</gene>
<name>A0A916LDZ3_MYCTX</name>
<organism evidence="2 3">
    <name type="scientific">Mycobacterium tuberculosis</name>
    <dbReference type="NCBI Taxonomy" id="1773"/>
    <lineage>
        <taxon>Bacteria</taxon>
        <taxon>Bacillati</taxon>
        <taxon>Actinomycetota</taxon>
        <taxon>Actinomycetes</taxon>
        <taxon>Mycobacteriales</taxon>
        <taxon>Mycobacteriaceae</taxon>
        <taxon>Mycobacterium</taxon>
        <taxon>Mycobacterium tuberculosis complex</taxon>
    </lineage>
</organism>
<evidence type="ECO:0000256" key="1">
    <source>
        <dbReference type="SAM" id="MobiDB-lite"/>
    </source>
</evidence>